<gene>
    <name evidence="2" type="ORF">DSM104329_02499</name>
</gene>
<evidence type="ECO:0000313" key="3">
    <source>
        <dbReference type="Proteomes" id="UP001162834"/>
    </source>
</evidence>
<dbReference type="EMBL" id="CP087164">
    <property type="protein sequence ID" value="UGS36101.1"/>
    <property type="molecule type" value="Genomic_DNA"/>
</dbReference>
<sequence>MNAPREEFLLALEAVAYADATSPGDRLRALEMLERERQKTPDGHAVFDLSGLSGEALERELAGFLQPGYHGNPPPLPQEDPADEVAARVIEQVAEGEDTTMFSRTTAALARYFHGREDREDREQPSAEPGGKVVPLRPSQETAGDRSEPPVDPRMLDRNDPRVKEHVRKQQEAARAALAHQRREALPESLKALVPPGVDPKAADRQWPNGLDGRGRG</sequence>
<dbReference type="Proteomes" id="UP001162834">
    <property type="component" value="Chromosome"/>
</dbReference>
<dbReference type="KEGG" id="sbae:DSM104329_02499"/>
<dbReference type="RefSeq" id="WP_259315778.1">
    <property type="nucleotide sequence ID" value="NZ_CP087164.1"/>
</dbReference>
<feature type="compositionally biased region" description="Basic and acidic residues" evidence="1">
    <location>
        <begin position="143"/>
        <end position="172"/>
    </location>
</feature>
<proteinExistence type="predicted"/>
<organism evidence="2 3">
    <name type="scientific">Capillimicrobium parvum</name>
    <dbReference type="NCBI Taxonomy" id="2884022"/>
    <lineage>
        <taxon>Bacteria</taxon>
        <taxon>Bacillati</taxon>
        <taxon>Actinomycetota</taxon>
        <taxon>Thermoleophilia</taxon>
        <taxon>Solirubrobacterales</taxon>
        <taxon>Capillimicrobiaceae</taxon>
        <taxon>Capillimicrobium</taxon>
    </lineage>
</organism>
<evidence type="ECO:0000256" key="1">
    <source>
        <dbReference type="SAM" id="MobiDB-lite"/>
    </source>
</evidence>
<feature type="region of interest" description="Disordered" evidence="1">
    <location>
        <begin position="116"/>
        <end position="217"/>
    </location>
</feature>
<dbReference type="AlphaFoldDB" id="A0A9E6XX98"/>
<reference evidence="2" key="1">
    <citation type="journal article" date="2022" name="Int. J. Syst. Evol. Microbiol.">
        <title>Pseudomonas aegrilactucae sp. nov. and Pseudomonas morbosilactucae sp. nov., pathogens causing bacterial rot of lettuce in Japan.</title>
        <authorList>
            <person name="Sawada H."/>
            <person name="Fujikawa T."/>
            <person name="Satou M."/>
        </authorList>
    </citation>
    <scope>NUCLEOTIDE SEQUENCE</scope>
    <source>
        <strain evidence="2">0166_1</strain>
    </source>
</reference>
<keyword evidence="3" id="KW-1185">Reference proteome</keyword>
<evidence type="ECO:0000313" key="2">
    <source>
        <dbReference type="EMBL" id="UGS36101.1"/>
    </source>
</evidence>
<protein>
    <submittedName>
        <fullName evidence="2">Uncharacterized protein</fullName>
    </submittedName>
</protein>
<accession>A0A9E6XX98</accession>
<feature type="compositionally biased region" description="Basic and acidic residues" evidence="1">
    <location>
        <begin position="116"/>
        <end position="125"/>
    </location>
</feature>
<name>A0A9E6XX98_9ACTN</name>